<proteinExistence type="predicted"/>
<dbReference type="AlphaFoldDB" id="A0A1G9FDF6"/>
<evidence type="ECO:0000313" key="1">
    <source>
        <dbReference type="EMBL" id="SDK86421.1"/>
    </source>
</evidence>
<dbReference type="InterPro" id="IPR025535">
    <property type="entry name" value="DUF4421"/>
</dbReference>
<dbReference type="STRING" id="1075417.SAMN05421823_103746"/>
<accession>A0A1G9FDF6</accession>
<dbReference type="Pfam" id="PF14391">
    <property type="entry name" value="DUF4421"/>
    <property type="match status" value="1"/>
</dbReference>
<organism evidence="1 2">
    <name type="scientific">Catalinimonas alkaloidigena</name>
    <dbReference type="NCBI Taxonomy" id="1075417"/>
    <lineage>
        <taxon>Bacteria</taxon>
        <taxon>Pseudomonadati</taxon>
        <taxon>Bacteroidota</taxon>
        <taxon>Cytophagia</taxon>
        <taxon>Cytophagales</taxon>
        <taxon>Catalimonadaceae</taxon>
        <taxon>Catalinimonas</taxon>
    </lineage>
</organism>
<dbReference type="Proteomes" id="UP000198510">
    <property type="component" value="Unassembled WGS sequence"/>
</dbReference>
<name>A0A1G9FDF6_9BACT</name>
<dbReference type="EMBL" id="FNFO01000003">
    <property type="protein sequence ID" value="SDK86421.1"/>
    <property type="molecule type" value="Genomic_DNA"/>
</dbReference>
<evidence type="ECO:0008006" key="3">
    <source>
        <dbReference type="Google" id="ProtNLM"/>
    </source>
</evidence>
<sequence>MSHLFFRVLRSIAATPELWGRAWCWCVVLCSLIPFASGAQGIEPTFEGDEQPPQYDTTYIKRYASQLIFKFGGAYRANALQVIDRTQGNRYGYTTQPLWKNVLGVRYEWLGLLLVYNPYFVGSTLIAPHRSRTFDLQANSYGRWYFANLYHQRYRGYRLQQPHRLMDPAPAPLPYPLRDDMRIRAYGGNAYYTFNHQRFSNRAAFTHSERQRKSAGAPLAGIFVLYTQFEADSGLVTPAFQPSFSADANLERGEFLQAGVALGYAYTWVWRQWFATWSMTLHPGTGYSKIWLAGQPSPQESTPINLSGGARFAVGYNTDRAYLGVWAIFNYHPVSYTPQQQLRFQSTNVQFGYVRRVEMPETLYRRIRVPNPFKKGERLF</sequence>
<evidence type="ECO:0000313" key="2">
    <source>
        <dbReference type="Proteomes" id="UP000198510"/>
    </source>
</evidence>
<keyword evidence="2" id="KW-1185">Reference proteome</keyword>
<protein>
    <recommendedName>
        <fullName evidence="3">DUF4421 domain-containing protein</fullName>
    </recommendedName>
</protein>
<reference evidence="1 2" key="1">
    <citation type="submission" date="2016-10" db="EMBL/GenBank/DDBJ databases">
        <authorList>
            <person name="de Groot N.N."/>
        </authorList>
    </citation>
    <scope>NUCLEOTIDE SEQUENCE [LARGE SCALE GENOMIC DNA]</scope>
    <source>
        <strain evidence="1 2">DSM 25186</strain>
    </source>
</reference>
<gene>
    <name evidence="1" type="ORF">SAMN05421823_103746</name>
</gene>